<comment type="caution">
    <text evidence="1">The sequence shown here is derived from an EMBL/GenBank/DDBJ whole genome shotgun (WGS) entry which is preliminary data.</text>
</comment>
<dbReference type="AlphaFoldDB" id="A0A4Q9L1T4"/>
<reference evidence="1 2" key="1">
    <citation type="submission" date="2017-12" db="EMBL/GenBank/DDBJ databases">
        <authorList>
            <person name="Pombert J.-F."/>
            <person name="Haag K.L."/>
            <person name="Ebert D."/>
        </authorList>
    </citation>
    <scope>NUCLEOTIDE SEQUENCE [LARGE SCALE GENOMIC DNA]</scope>
    <source>
        <strain evidence="1">BE-OM-2</strain>
    </source>
</reference>
<dbReference type="VEuPathDB" id="MicrosporidiaDB:CWI39_0324p0020"/>
<evidence type="ECO:0000313" key="2">
    <source>
        <dbReference type="Proteomes" id="UP000291404"/>
    </source>
</evidence>
<dbReference type="EMBL" id="PITI01001368">
    <property type="protein sequence ID" value="TBU01338.1"/>
    <property type="molecule type" value="Genomic_DNA"/>
</dbReference>
<dbReference type="InterPro" id="IPR043502">
    <property type="entry name" value="DNA/RNA_pol_sf"/>
</dbReference>
<dbReference type="SUPFAM" id="SSF56672">
    <property type="entry name" value="DNA/RNA polymerases"/>
    <property type="match status" value="1"/>
</dbReference>
<evidence type="ECO:0008006" key="3">
    <source>
        <dbReference type="Google" id="ProtNLM"/>
    </source>
</evidence>
<dbReference type="PANTHER" id="PTHR35450">
    <property type="entry name" value="REVERSE TRANSCRIPTASE DOMAIN-CONTAINING PROTEIN"/>
    <property type="match status" value="1"/>
</dbReference>
<sequence length="182" mass="20741">MDPLSRKLNEKCTKVTIQADAESHATNHLLFIHDLKLLAEDWSTLEEMTKKVKNFMNNIGLEINKEKSTTNDPCCEDTATLLEGIDVYKYLGIIEDSRGIPTSKSFEEVQTKLIVRVERLCCTRLNSKNLFQAINQHAISLLNYLTGVLAPEPADFYKLDYAVRAVLVKNKIHLCPECKERL</sequence>
<organism evidence="1 2">
    <name type="scientific">Hamiltosporidium magnivora</name>
    <dbReference type="NCBI Taxonomy" id="148818"/>
    <lineage>
        <taxon>Eukaryota</taxon>
        <taxon>Fungi</taxon>
        <taxon>Fungi incertae sedis</taxon>
        <taxon>Microsporidia</taxon>
        <taxon>Dubosqiidae</taxon>
        <taxon>Hamiltosporidium</taxon>
    </lineage>
</organism>
<dbReference type="VEuPathDB" id="MicrosporidiaDB:CWI36_1368p0020"/>
<name>A0A4Q9L1T4_9MICR</name>
<evidence type="ECO:0000313" key="1">
    <source>
        <dbReference type="EMBL" id="TBU01338.1"/>
    </source>
</evidence>
<dbReference type="PANTHER" id="PTHR35450:SF2">
    <property type="entry name" value="REVERSE TRANSCRIPTASE DOMAIN-CONTAINING PROTEIN"/>
    <property type="match status" value="1"/>
</dbReference>
<protein>
    <recommendedName>
        <fullName evidence="3">Reverse transcriptase</fullName>
    </recommendedName>
</protein>
<keyword evidence="2" id="KW-1185">Reference proteome</keyword>
<proteinExistence type="predicted"/>
<dbReference type="Proteomes" id="UP000291404">
    <property type="component" value="Unassembled WGS sequence"/>
</dbReference>
<accession>A0A4Q9L1T4</accession>
<gene>
    <name evidence="1" type="ORF">CWI36_1368p0020</name>
</gene>